<proteinExistence type="predicted"/>
<dbReference type="RefSeq" id="WP_166433138.1">
    <property type="nucleotide sequence ID" value="NZ_FOIO01000111.1"/>
</dbReference>
<evidence type="ECO:0000313" key="1">
    <source>
        <dbReference type="EMBL" id="SEU21229.1"/>
    </source>
</evidence>
<organism evidence="1 2">
    <name type="scientific">Enterocloster clostridioformis</name>
    <dbReference type="NCBI Taxonomy" id="1531"/>
    <lineage>
        <taxon>Bacteria</taxon>
        <taxon>Bacillati</taxon>
        <taxon>Bacillota</taxon>
        <taxon>Clostridia</taxon>
        <taxon>Lachnospirales</taxon>
        <taxon>Lachnospiraceae</taxon>
        <taxon>Enterocloster</taxon>
    </lineage>
</organism>
<evidence type="ECO:0000313" key="2">
    <source>
        <dbReference type="Proteomes" id="UP000182121"/>
    </source>
</evidence>
<sequence>MAQPYIESRRAAKRELAILAKDFELLHIPGVKELIETATDYHKAHNKLMAIYNREYLS</sequence>
<name>A0A1I0KD08_9FIRM</name>
<dbReference type="AlphaFoldDB" id="A0A1I0KD08"/>
<dbReference type="EMBL" id="FOIO01000111">
    <property type="protein sequence ID" value="SEU21229.1"/>
    <property type="molecule type" value="Genomic_DNA"/>
</dbReference>
<comment type="caution">
    <text evidence="1">The sequence shown here is derived from an EMBL/GenBank/DDBJ whole genome shotgun (WGS) entry which is preliminary data.</text>
</comment>
<accession>A0A1I0KD08</accession>
<protein>
    <submittedName>
        <fullName evidence="1">Uncharacterized protein</fullName>
    </submittedName>
</protein>
<reference evidence="1 2" key="1">
    <citation type="submission" date="2016-10" db="EMBL/GenBank/DDBJ databases">
        <authorList>
            <person name="Varghese N."/>
            <person name="Submissions S."/>
        </authorList>
    </citation>
    <scope>NUCLEOTIDE SEQUENCE [LARGE SCALE GENOMIC DNA]</scope>
    <source>
        <strain evidence="1 2">NLAE-zl-C196</strain>
    </source>
</reference>
<gene>
    <name evidence="1" type="ORF">SAMN05216521_11117</name>
</gene>
<dbReference type="Proteomes" id="UP000182121">
    <property type="component" value="Unassembled WGS sequence"/>
</dbReference>